<name>A0A0L8G565_OCTBM</name>
<accession>A0A0L8G565</accession>
<protein>
    <submittedName>
        <fullName evidence="1">Uncharacterized protein</fullName>
    </submittedName>
</protein>
<proteinExistence type="predicted"/>
<sequence length="357" mass="41098">MIQKNVYFEQSIQNIEIIVKKILHCSNWFSSDRVDNEFVHLLKGLHQLWLDNNILKSSTEWSSQQDSQYMSSTRQVLMQLLNATRIFLDDYMNKFDILKYKELQPNQKGSIEEWALVSLDNIRKKLEPHVTTSNDRIQLFSDNTGVTDRYTGYRNNLTKQSKPPFIYEPDWMRGRQQPLKKIDTILLEHHAKGLRKHILPIPLIESYYESLGDVPQSYSGDLLATAPGAIKQINPIERMNDAVEKPTGVLGTKLRTGAALLPQLTTRGYLTIDSLYPQETVELHDPLPIFCNDTSESAYSKILRKTDEPLRAYEMETKSLSKEEALKAAQLAAGLEPILSYKSEYKDNFVKPAINRF</sequence>
<gene>
    <name evidence="1" type="ORF">OCBIM_22039938mg</name>
</gene>
<dbReference type="EMBL" id="KQ423801">
    <property type="protein sequence ID" value="KOF72167.1"/>
    <property type="molecule type" value="Genomic_DNA"/>
</dbReference>
<reference evidence="1" key="1">
    <citation type="submission" date="2015-07" db="EMBL/GenBank/DDBJ databases">
        <title>MeaNS - Measles Nucleotide Surveillance Program.</title>
        <authorList>
            <person name="Tran T."/>
            <person name="Druce J."/>
        </authorList>
    </citation>
    <scope>NUCLEOTIDE SEQUENCE</scope>
    <source>
        <strain evidence="1">UCB-OBI-ISO-001</strain>
        <tissue evidence="1">Gonad</tissue>
    </source>
</reference>
<dbReference type="AlphaFoldDB" id="A0A0L8G565"/>
<organism evidence="1">
    <name type="scientific">Octopus bimaculoides</name>
    <name type="common">California two-spotted octopus</name>
    <dbReference type="NCBI Taxonomy" id="37653"/>
    <lineage>
        <taxon>Eukaryota</taxon>
        <taxon>Metazoa</taxon>
        <taxon>Spiralia</taxon>
        <taxon>Lophotrochozoa</taxon>
        <taxon>Mollusca</taxon>
        <taxon>Cephalopoda</taxon>
        <taxon>Coleoidea</taxon>
        <taxon>Octopodiformes</taxon>
        <taxon>Octopoda</taxon>
        <taxon>Incirrata</taxon>
        <taxon>Octopodidae</taxon>
        <taxon>Octopus</taxon>
    </lineage>
</organism>
<evidence type="ECO:0000313" key="1">
    <source>
        <dbReference type="EMBL" id="KOF72167.1"/>
    </source>
</evidence>
<dbReference type="OrthoDB" id="9979223at2759"/>
<dbReference type="KEGG" id="obi:106879062"/>